<reference evidence="1" key="1">
    <citation type="submission" date="2025-08" db="UniProtKB">
        <authorList>
            <consortium name="Ensembl"/>
        </authorList>
    </citation>
    <scope>IDENTIFICATION</scope>
</reference>
<evidence type="ECO:0000313" key="2">
    <source>
        <dbReference type="Proteomes" id="UP000694407"/>
    </source>
</evidence>
<organism evidence="1 2">
    <name type="scientific">Marmota marmota marmota</name>
    <name type="common">Alpine marmot</name>
    <dbReference type="NCBI Taxonomy" id="9994"/>
    <lineage>
        <taxon>Eukaryota</taxon>
        <taxon>Metazoa</taxon>
        <taxon>Chordata</taxon>
        <taxon>Craniata</taxon>
        <taxon>Vertebrata</taxon>
        <taxon>Euteleostomi</taxon>
        <taxon>Mammalia</taxon>
        <taxon>Eutheria</taxon>
        <taxon>Euarchontoglires</taxon>
        <taxon>Glires</taxon>
        <taxon>Rodentia</taxon>
        <taxon>Sciuromorpha</taxon>
        <taxon>Sciuridae</taxon>
        <taxon>Xerinae</taxon>
        <taxon>Marmotini</taxon>
        <taxon>Marmota</taxon>
    </lineage>
</organism>
<dbReference type="AlphaFoldDB" id="A0A8C5YQ36"/>
<accession>A0A8C5YQ36</accession>
<evidence type="ECO:0000313" key="1">
    <source>
        <dbReference type="Ensembl" id="ENSMMMP00000003381.1"/>
    </source>
</evidence>
<dbReference type="Ensembl" id="ENSMMMT00000003819.1">
    <property type="protein sequence ID" value="ENSMMMP00000003381.1"/>
    <property type="gene ID" value="ENSMMMG00000003091.1"/>
</dbReference>
<keyword evidence="2" id="KW-1185">Reference proteome</keyword>
<sequence>MSCVEGSLWELLRRGTWAKSLTCLMGNSGPLVGLWNEHAPDPPKACPACFEVFLSFSREWDDRSNLLGPL</sequence>
<name>A0A8C5YQ36_MARMA</name>
<reference evidence="1" key="2">
    <citation type="submission" date="2025-09" db="UniProtKB">
        <authorList>
            <consortium name="Ensembl"/>
        </authorList>
    </citation>
    <scope>IDENTIFICATION</scope>
</reference>
<dbReference type="Proteomes" id="UP000694407">
    <property type="component" value="Unplaced"/>
</dbReference>
<dbReference type="GeneTree" id="ENSGT00910000147708"/>
<proteinExistence type="predicted"/>
<protein>
    <submittedName>
        <fullName evidence="1">Uncharacterized protein</fullName>
    </submittedName>
</protein>